<dbReference type="Gene3D" id="3.40.50.1110">
    <property type="entry name" value="SGNH hydrolase"/>
    <property type="match status" value="2"/>
</dbReference>
<dbReference type="AlphaFoldDB" id="A0A565AV33"/>
<proteinExistence type="inferred from homology"/>
<dbReference type="EMBL" id="CABITT030000001">
    <property type="protein sequence ID" value="VVA92903.1"/>
    <property type="molecule type" value="Genomic_DNA"/>
</dbReference>
<keyword evidence="4" id="KW-1185">Reference proteome</keyword>
<dbReference type="InterPro" id="IPR001087">
    <property type="entry name" value="GDSL"/>
</dbReference>
<reference evidence="3" key="1">
    <citation type="submission" date="2019-07" db="EMBL/GenBank/DDBJ databases">
        <authorList>
            <person name="Dittberner H."/>
        </authorList>
    </citation>
    <scope>NUCLEOTIDE SEQUENCE [LARGE SCALE GENOMIC DNA]</scope>
</reference>
<dbReference type="PANTHER" id="PTHR22835">
    <property type="entry name" value="ZINC FINGER FYVE DOMAIN CONTAINING PROTEIN"/>
    <property type="match status" value="1"/>
</dbReference>
<evidence type="ECO:0000313" key="4">
    <source>
        <dbReference type="Proteomes" id="UP000489600"/>
    </source>
</evidence>
<comment type="similarity">
    <text evidence="1">Belongs to the 'GDSL' lipolytic enzyme family.</text>
</comment>
<accession>A0A565AV33</accession>
<dbReference type="Proteomes" id="UP000489600">
    <property type="component" value="Unassembled WGS sequence"/>
</dbReference>
<keyword evidence="2" id="KW-0325">Glycoprotein</keyword>
<dbReference type="OrthoDB" id="1600564at2759"/>
<evidence type="ECO:0000256" key="2">
    <source>
        <dbReference type="ARBA" id="ARBA00023180"/>
    </source>
</evidence>
<evidence type="ECO:0008006" key="5">
    <source>
        <dbReference type="Google" id="ProtNLM"/>
    </source>
</evidence>
<gene>
    <name evidence="3" type="ORF">ANE_LOCUS3348</name>
</gene>
<comment type="caution">
    <text evidence="3">The sequence shown here is derived from an EMBL/GenBank/DDBJ whole genome shotgun (WGS) entry which is preliminary data.</text>
</comment>
<evidence type="ECO:0000313" key="3">
    <source>
        <dbReference type="EMBL" id="VVA92903.1"/>
    </source>
</evidence>
<evidence type="ECO:0000256" key="1">
    <source>
        <dbReference type="ARBA" id="ARBA00008668"/>
    </source>
</evidence>
<sequence length="271" mass="30250">MSSPVSHLFIATFGDSITDTGNLISLSDPNELPAAAFPPYGETFFHNPTCRFSNGRLIIDFIAEFLGLPYFGSPNENFEKGVNFAVAGATLQRDDWQCFDYSWSVGGNDYNYASFVGKSIEETKELVPLVISTVSSTITELIRCLKWLNEFRQHHNKELQAELNRLQRLYPHVAILYADYYNAALQIFQEPAKFGFINRPLSACCGSGGMYNYNSVSPCGTKGVDCCLDPSKYVHWDGNHLTESAYRWIAVGLLEGLSIGRVSALNLRTDH</sequence>
<dbReference type="Pfam" id="PF00657">
    <property type="entry name" value="Lipase_GDSL"/>
    <property type="match status" value="1"/>
</dbReference>
<dbReference type="InterPro" id="IPR036514">
    <property type="entry name" value="SGNH_hydro_sf"/>
</dbReference>
<dbReference type="SUPFAM" id="SSF52266">
    <property type="entry name" value="SGNH hydrolase"/>
    <property type="match status" value="1"/>
</dbReference>
<name>A0A565AV33_9BRAS</name>
<organism evidence="3 4">
    <name type="scientific">Arabis nemorensis</name>
    <dbReference type="NCBI Taxonomy" id="586526"/>
    <lineage>
        <taxon>Eukaryota</taxon>
        <taxon>Viridiplantae</taxon>
        <taxon>Streptophyta</taxon>
        <taxon>Embryophyta</taxon>
        <taxon>Tracheophyta</taxon>
        <taxon>Spermatophyta</taxon>
        <taxon>Magnoliopsida</taxon>
        <taxon>eudicotyledons</taxon>
        <taxon>Gunneridae</taxon>
        <taxon>Pentapetalae</taxon>
        <taxon>rosids</taxon>
        <taxon>malvids</taxon>
        <taxon>Brassicales</taxon>
        <taxon>Brassicaceae</taxon>
        <taxon>Arabideae</taxon>
        <taxon>Arabis</taxon>
    </lineage>
</organism>
<dbReference type="GO" id="GO:0016788">
    <property type="term" value="F:hydrolase activity, acting on ester bonds"/>
    <property type="evidence" value="ECO:0007669"/>
    <property type="project" value="InterPro"/>
</dbReference>
<dbReference type="PANTHER" id="PTHR22835:SF623">
    <property type="entry name" value="SINAPINE ESTERASE"/>
    <property type="match status" value="1"/>
</dbReference>
<protein>
    <recommendedName>
        <fullName evidence="5">SGNH hydrolase-type esterase domain-containing protein</fullName>
    </recommendedName>
</protein>